<dbReference type="GO" id="GO:0036218">
    <property type="term" value="F:dTTP diphosphatase activity"/>
    <property type="evidence" value="ECO:0007669"/>
    <property type="project" value="RHEA"/>
</dbReference>
<feature type="site" description="Important for substrate specificity" evidence="4">
    <location>
        <position position="77"/>
    </location>
</feature>
<comment type="catalytic activity">
    <reaction evidence="4">
        <text>UTP + H2O = UMP + diphosphate + H(+)</text>
        <dbReference type="Rhea" id="RHEA:29395"/>
        <dbReference type="ChEBI" id="CHEBI:15377"/>
        <dbReference type="ChEBI" id="CHEBI:15378"/>
        <dbReference type="ChEBI" id="CHEBI:33019"/>
        <dbReference type="ChEBI" id="CHEBI:46398"/>
        <dbReference type="ChEBI" id="CHEBI:57865"/>
        <dbReference type="EC" id="3.6.1.9"/>
    </reaction>
</comment>
<dbReference type="GO" id="GO:0009117">
    <property type="term" value="P:nucleotide metabolic process"/>
    <property type="evidence" value="ECO:0007669"/>
    <property type="project" value="UniProtKB-KW"/>
</dbReference>
<dbReference type="AlphaFoldDB" id="A0A1D8P5L0"/>
<dbReference type="PANTHER" id="PTHR43213:SF5">
    <property type="entry name" value="BIFUNCTIONAL DTTP_UTP PYROPHOSPHATASE_METHYLTRANSFERASE PROTEIN-RELATED"/>
    <property type="match status" value="1"/>
</dbReference>
<dbReference type="HAMAP" id="MF_00528">
    <property type="entry name" value="Maf"/>
    <property type="match status" value="1"/>
</dbReference>
<evidence type="ECO:0000256" key="1">
    <source>
        <dbReference type="ARBA" id="ARBA00001968"/>
    </source>
</evidence>
<feature type="active site" description="Proton acceptor" evidence="4">
    <location>
        <position position="76"/>
    </location>
</feature>
<dbReference type="InterPro" id="IPR029001">
    <property type="entry name" value="ITPase-like_fam"/>
</dbReference>
<comment type="similarity">
    <text evidence="4">Belongs to the Maf family. YhdE subfamily.</text>
</comment>
<evidence type="ECO:0000256" key="2">
    <source>
        <dbReference type="ARBA" id="ARBA00022801"/>
    </source>
</evidence>
<dbReference type="Gene3D" id="3.90.950.10">
    <property type="match status" value="1"/>
</dbReference>
<accession>A0A1D8P5L0</accession>
<dbReference type="Proteomes" id="UP000176050">
    <property type="component" value="Chromosome"/>
</dbReference>
<dbReference type="GO" id="GO:0036221">
    <property type="term" value="F:UTP diphosphatase activity"/>
    <property type="evidence" value="ECO:0007669"/>
    <property type="project" value="RHEA"/>
</dbReference>
<dbReference type="EMBL" id="CP017478">
    <property type="protein sequence ID" value="AOW19866.1"/>
    <property type="molecule type" value="Genomic_DNA"/>
</dbReference>
<evidence type="ECO:0000313" key="6">
    <source>
        <dbReference type="Proteomes" id="UP000176050"/>
    </source>
</evidence>
<proteinExistence type="inferred from homology"/>
<gene>
    <name evidence="5" type="ORF">LPB138_03830</name>
</gene>
<feature type="site" description="Important for substrate specificity" evidence="4">
    <location>
        <position position="19"/>
    </location>
</feature>
<dbReference type="CDD" id="cd00555">
    <property type="entry name" value="Maf"/>
    <property type="match status" value="1"/>
</dbReference>
<organism evidence="5 6">
    <name type="scientific">Urechidicola croceus</name>
    <dbReference type="NCBI Taxonomy" id="1850246"/>
    <lineage>
        <taxon>Bacteria</taxon>
        <taxon>Pseudomonadati</taxon>
        <taxon>Bacteroidota</taxon>
        <taxon>Flavobacteriia</taxon>
        <taxon>Flavobacteriales</taxon>
        <taxon>Flavobacteriaceae</taxon>
        <taxon>Urechidicola</taxon>
    </lineage>
</organism>
<dbReference type="PANTHER" id="PTHR43213">
    <property type="entry name" value="BIFUNCTIONAL DTTP/UTP PYROPHOSPHATASE/METHYLTRANSFERASE PROTEIN-RELATED"/>
    <property type="match status" value="1"/>
</dbReference>
<comment type="caution">
    <text evidence="4">Lacks conserved residue(s) required for the propagation of feature annotation.</text>
</comment>
<keyword evidence="6" id="KW-1185">Reference proteome</keyword>
<dbReference type="NCBIfam" id="TIGR00172">
    <property type="entry name" value="maf"/>
    <property type="match status" value="1"/>
</dbReference>
<dbReference type="STRING" id="1850246.LPB138_03830"/>
<name>A0A1D8P5L0_9FLAO</name>
<evidence type="ECO:0000313" key="5">
    <source>
        <dbReference type="EMBL" id="AOW19866.1"/>
    </source>
</evidence>
<comment type="subcellular location">
    <subcellularLocation>
        <location evidence="4">Cytoplasm</location>
    </subcellularLocation>
</comment>
<comment type="catalytic activity">
    <reaction evidence="4">
        <text>dTTP + H2O = dTMP + diphosphate + H(+)</text>
        <dbReference type="Rhea" id="RHEA:28534"/>
        <dbReference type="ChEBI" id="CHEBI:15377"/>
        <dbReference type="ChEBI" id="CHEBI:15378"/>
        <dbReference type="ChEBI" id="CHEBI:33019"/>
        <dbReference type="ChEBI" id="CHEBI:37568"/>
        <dbReference type="ChEBI" id="CHEBI:63528"/>
        <dbReference type="EC" id="3.6.1.9"/>
    </reaction>
</comment>
<evidence type="ECO:0000256" key="4">
    <source>
        <dbReference type="HAMAP-Rule" id="MF_00528"/>
    </source>
</evidence>
<dbReference type="InterPro" id="IPR003697">
    <property type="entry name" value="Maf-like"/>
</dbReference>
<sequence length="192" mass="22206">MLNEQLKNYNVILASGSPRRQQFLKDLELDFTIQLKEVEEIYPENLKGSEITDFLAQLKSDVFQDLKENDLLITSDTIVWMDNKAIGKPKNKEEAIKIFHELSGTSHEVITSICIKTITKTKIINDTTKVYFKNLTNKEINYYINNFNPYDKAGGYGIQDWIGFIGVEKIEGNFFNVMGLPIYKLYSELLKF</sequence>
<evidence type="ECO:0000256" key="3">
    <source>
        <dbReference type="ARBA" id="ARBA00023080"/>
    </source>
</evidence>
<keyword evidence="3 4" id="KW-0546">Nucleotide metabolism</keyword>
<dbReference type="OrthoDB" id="9807767at2"/>
<feature type="site" description="Important for substrate specificity" evidence="4">
    <location>
        <position position="159"/>
    </location>
</feature>
<dbReference type="Pfam" id="PF02545">
    <property type="entry name" value="Maf"/>
    <property type="match status" value="1"/>
</dbReference>
<dbReference type="SUPFAM" id="SSF52972">
    <property type="entry name" value="ITPase-like"/>
    <property type="match status" value="1"/>
</dbReference>
<dbReference type="PIRSF" id="PIRSF006305">
    <property type="entry name" value="Maf"/>
    <property type="match status" value="1"/>
</dbReference>
<dbReference type="GO" id="GO:0005737">
    <property type="term" value="C:cytoplasm"/>
    <property type="evidence" value="ECO:0007669"/>
    <property type="project" value="UniProtKB-SubCell"/>
</dbReference>
<dbReference type="RefSeq" id="WP_070236005.1">
    <property type="nucleotide sequence ID" value="NZ_CP017478.1"/>
</dbReference>
<dbReference type="KEGG" id="lul:LPB138_03830"/>
<reference evidence="5 6" key="1">
    <citation type="submission" date="2016-10" db="EMBL/GenBank/DDBJ databases">
        <title>Lutibacter sp. LPB0138, isolated from marine gastropod.</title>
        <authorList>
            <person name="Kim E."/>
            <person name="Yi H."/>
        </authorList>
    </citation>
    <scope>NUCLEOTIDE SEQUENCE [LARGE SCALE GENOMIC DNA]</scope>
    <source>
        <strain evidence="5 6">LPB0138</strain>
    </source>
</reference>
<keyword evidence="4" id="KW-0963">Cytoplasm</keyword>
<keyword evidence="2 4" id="KW-0378">Hydrolase</keyword>
<comment type="function">
    <text evidence="4">Nucleoside triphosphate pyrophosphatase that hydrolyzes dTTP and UTP. May have a dual role in cell division arrest and in preventing the incorporation of modified nucleotides into cellular nucleic acids.</text>
</comment>
<comment type="cofactor">
    <cofactor evidence="1 4">
        <name>a divalent metal cation</name>
        <dbReference type="ChEBI" id="CHEBI:60240"/>
    </cofactor>
</comment>
<dbReference type="EC" id="3.6.1.9" evidence="4"/>
<protein>
    <recommendedName>
        <fullName evidence="4">dTTP/UTP pyrophosphatase</fullName>
        <shortName evidence="4">dTTPase/UTPase</shortName>
        <ecNumber evidence="4">3.6.1.9</ecNumber>
    </recommendedName>
    <alternativeName>
        <fullName evidence="4">Nucleoside triphosphate pyrophosphatase</fullName>
    </alternativeName>
    <alternativeName>
        <fullName evidence="4">Nucleotide pyrophosphatase</fullName>
        <shortName evidence="4">Nucleotide PPase</shortName>
    </alternativeName>
</protein>